<keyword evidence="2" id="KW-0472">Membrane</keyword>
<feature type="transmembrane region" description="Helical" evidence="2">
    <location>
        <begin position="464"/>
        <end position="483"/>
    </location>
</feature>
<reference evidence="5" key="1">
    <citation type="journal article" date="2019" name="Int. J. Syst. Evol. Microbiol.">
        <title>The Global Catalogue of Microorganisms (GCM) 10K type strain sequencing project: providing services to taxonomists for standard genome sequencing and annotation.</title>
        <authorList>
            <consortium name="The Broad Institute Genomics Platform"/>
            <consortium name="The Broad Institute Genome Sequencing Center for Infectious Disease"/>
            <person name="Wu L."/>
            <person name="Ma J."/>
        </authorList>
    </citation>
    <scope>NUCLEOTIDE SEQUENCE [LARGE SCALE GENOMIC DNA]</scope>
    <source>
        <strain evidence="5">CCUG 54522</strain>
    </source>
</reference>
<feature type="region of interest" description="Disordered" evidence="1">
    <location>
        <begin position="233"/>
        <end position="280"/>
    </location>
</feature>
<feature type="region of interest" description="Disordered" evidence="1">
    <location>
        <begin position="62"/>
        <end position="94"/>
    </location>
</feature>
<proteinExistence type="predicted"/>
<accession>A0ABW1LHM4</accession>
<name>A0ABW1LHM4_9ACTN</name>
<evidence type="ECO:0000259" key="3">
    <source>
        <dbReference type="Pfam" id="PF13699"/>
    </source>
</evidence>
<feature type="compositionally biased region" description="Basic and acidic residues" evidence="1">
    <location>
        <begin position="563"/>
        <end position="575"/>
    </location>
</feature>
<feature type="transmembrane region" description="Helical" evidence="2">
    <location>
        <begin position="489"/>
        <end position="509"/>
    </location>
</feature>
<dbReference type="EMBL" id="JBHSRJ010000004">
    <property type="protein sequence ID" value="MFC6043475.1"/>
    <property type="molecule type" value="Genomic_DNA"/>
</dbReference>
<keyword evidence="5" id="KW-1185">Reference proteome</keyword>
<keyword evidence="2" id="KW-1133">Transmembrane helix</keyword>
<gene>
    <name evidence="4" type="ORF">ACFPYL_10340</name>
</gene>
<feature type="region of interest" description="Disordered" evidence="1">
    <location>
        <begin position="1"/>
        <end position="25"/>
    </location>
</feature>
<evidence type="ECO:0000313" key="4">
    <source>
        <dbReference type="EMBL" id="MFC6043475.1"/>
    </source>
</evidence>
<dbReference type="Pfam" id="PF13699">
    <property type="entry name" value="eCIS_core"/>
    <property type="match status" value="1"/>
</dbReference>
<feature type="region of interest" description="Disordered" evidence="1">
    <location>
        <begin position="535"/>
        <end position="582"/>
    </location>
</feature>
<protein>
    <submittedName>
        <fullName evidence="4">DUF4157 domain-containing protein</fullName>
    </submittedName>
</protein>
<keyword evidence="2" id="KW-0812">Transmembrane</keyword>
<comment type="caution">
    <text evidence="4">The sequence shown here is derived from an EMBL/GenBank/DDBJ whole genome shotgun (WGS) entry which is preliminary data.</text>
</comment>
<organism evidence="4 5">
    <name type="scientific">Nocardioides hankookensis</name>
    <dbReference type="NCBI Taxonomy" id="443157"/>
    <lineage>
        <taxon>Bacteria</taxon>
        <taxon>Bacillati</taxon>
        <taxon>Actinomycetota</taxon>
        <taxon>Actinomycetes</taxon>
        <taxon>Propionibacteriales</taxon>
        <taxon>Nocardioidaceae</taxon>
        <taxon>Nocardioides</taxon>
    </lineage>
</organism>
<dbReference type="Proteomes" id="UP001596135">
    <property type="component" value="Unassembled WGS sequence"/>
</dbReference>
<evidence type="ECO:0000313" key="5">
    <source>
        <dbReference type="Proteomes" id="UP001596135"/>
    </source>
</evidence>
<dbReference type="RefSeq" id="WP_379153558.1">
    <property type="nucleotide sequence ID" value="NZ_JBHSRJ010000004.1"/>
</dbReference>
<feature type="domain" description="eCIS core" evidence="3">
    <location>
        <begin position="120"/>
        <end position="195"/>
    </location>
</feature>
<feature type="compositionally biased region" description="Pro residues" evidence="1">
    <location>
        <begin position="249"/>
        <end position="266"/>
    </location>
</feature>
<evidence type="ECO:0000256" key="2">
    <source>
        <dbReference type="SAM" id="Phobius"/>
    </source>
</evidence>
<sequence length="677" mass="69573">MTGPTHATPEAEQAAPQPAPVEPMGAAIAPIPLMVGHAEDRAESDADAMADTALARLRRLEGNDTHTHGPGCDHSTVSRGDVRRSPAPPSGAPVVGYEGGALDAGTSDAIESRRGSGRALDADVRRRMETAFNTSFSSVRIHDDAHSAKLNSAVSASAFTTGKDIFFGSKQYAPGTPGGDRVLAHELAHTLQPESAANRTVAPGVSPRAHAAIVRSVNTAQTIRRDGFFSRLFGSSKKKPEQGAAPEAAAPPKPKPLAPPPPPPPGFKGKGGALPSTKVEGGKGGVVAGVMTGAGAAGQFGSAATPMLGGLTGGAAGVLTTADAMMGLNNADNMAAEAVDYHDEGMWNLAGRKGKNQGMQAVTGAASIAKGGVEMGYLASAGSANVAKSMAAGAGNVGLGVAAGGLGVAVGSLQTAQGLWRSGKAIQKLCRLTWGRSKEMYSERGKSSWKPAVLSAEKFKLGVGVLKTALGVLGIAAGALLIVSNPIGWGIGIAAAIAGGVYAVGKIAAKISDAKNRTRIAEKIQAGEDATAVVGEGGTTTAGASRAKIAEKTAQSNKRSDKKRTGDKSEDEHHNRNQAIETANEVARLASSTAVIASEMRDRMLWADDHGNQRVWNFLETATQKGTDAPANWEHESEKELFDAYMLLSSINVSREEAVSPMGQELIEKKLSKMESM</sequence>
<feature type="compositionally biased region" description="Low complexity" evidence="1">
    <location>
        <begin position="1"/>
        <end position="16"/>
    </location>
</feature>
<dbReference type="InterPro" id="IPR025295">
    <property type="entry name" value="eCIS_core_dom"/>
</dbReference>
<evidence type="ECO:0000256" key="1">
    <source>
        <dbReference type="SAM" id="MobiDB-lite"/>
    </source>
</evidence>